<evidence type="ECO:0000313" key="2">
    <source>
        <dbReference type="EMBL" id="HIH09565.1"/>
    </source>
</evidence>
<dbReference type="EMBL" id="DUGC01000048">
    <property type="protein sequence ID" value="HIH09565.1"/>
    <property type="molecule type" value="Genomic_DNA"/>
</dbReference>
<evidence type="ECO:0000256" key="1">
    <source>
        <dbReference type="SAM" id="MobiDB-lite"/>
    </source>
</evidence>
<accession>A0A7J4IZ40</accession>
<comment type="caution">
    <text evidence="2">The sequence shown here is derived from an EMBL/GenBank/DDBJ whole genome shotgun (WGS) entry which is preliminary data.</text>
</comment>
<feature type="region of interest" description="Disordered" evidence="1">
    <location>
        <begin position="338"/>
        <end position="377"/>
    </location>
</feature>
<dbReference type="AlphaFoldDB" id="A0A7J4IZ40"/>
<feature type="non-terminal residue" evidence="2">
    <location>
        <position position="386"/>
    </location>
</feature>
<protein>
    <submittedName>
        <fullName evidence="2">Uncharacterized protein</fullName>
    </submittedName>
</protein>
<dbReference type="Proteomes" id="UP000565078">
    <property type="component" value="Unassembled WGS sequence"/>
</dbReference>
<sequence length="386" mass="41419">MESEMKLMKSILLGFSLVILVSLVLADDAGTNIQGQQQNMQNQQNGFGNFNFDIGLPESSFADTEYVGQQRMMESMTSAYNWISSNSSSFAQGCVGDKAALVSTLTGVIKQSQEASTVCSRLDSEAKICNPDDFCSQFSSGKIPLPAEAKYALKKAGIDESSITIDTFNEDTVIKLCRAMAGASLQSEKDMLAKAKDRIKEQLPNFRVKCEELKKFRESGDQGFRLPDIYVPGPQQMGGQSGSNNAGRYIQGQNGGQYVSGSQYGPDYGKGCQGPGPPQACGMGAEPFCDGGVWKCRQSQYQQQPGQMGCQGSPNPPQCGEGQYPACEADGWHCRERADYRPPENGGGQGGQSGPQGECAQSPPQCPNSGRSTCESGHWECIPNSG</sequence>
<proteinExistence type="predicted"/>
<feature type="compositionally biased region" description="Gly residues" evidence="1">
    <location>
        <begin position="345"/>
        <end position="354"/>
    </location>
</feature>
<organism evidence="2 3">
    <name type="scientific">Candidatus Iainarchaeum sp</name>
    <dbReference type="NCBI Taxonomy" id="3101447"/>
    <lineage>
        <taxon>Archaea</taxon>
        <taxon>Candidatus Iainarchaeota</taxon>
        <taxon>Candidatus Iainarchaeia</taxon>
        <taxon>Candidatus Iainarchaeales</taxon>
        <taxon>Candidatus Iainarchaeaceae</taxon>
        <taxon>Candidatus Iainarchaeum</taxon>
    </lineage>
</organism>
<name>A0A7J4IZ40_9ARCH</name>
<gene>
    <name evidence="2" type="ORF">HA254_02735</name>
</gene>
<reference evidence="3" key="1">
    <citation type="journal article" date="2020" name="bioRxiv">
        <title>A rank-normalized archaeal taxonomy based on genome phylogeny resolves widespread incomplete and uneven classifications.</title>
        <authorList>
            <person name="Rinke C."/>
            <person name="Chuvochina M."/>
            <person name="Mussig A.J."/>
            <person name="Chaumeil P.-A."/>
            <person name="Waite D.W."/>
            <person name="Whitman W.B."/>
            <person name="Parks D.H."/>
            <person name="Hugenholtz P."/>
        </authorList>
    </citation>
    <scope>NUCLEOTIDE SEQUENCE [LARGE SCALE GENOMIC DNA]</scope>
</reference>
<evidence type="ECO:0000313" key="3">
    <source>
        <dbReference type="Proteomes" id="UP000565078"/>
    </source>
</evidence>